<dbReference type="SMART" id="SM00093">
    <property type="entry name" value="SERPIN"/>
    <property type="match status" value="1"/>
</dbReference>
<evidence type="ECO:0000256" key="6">
    <source>
        <dbReference type="ARBA" id="ARBA00022900"/>
    </source>
</evidence>
<name>A0A8T0B305_SILME</name>
<dbReference type="InterPro" id="IPR023795">
    <property type="entry name" value="Serpin_CS"/>
</dbReference>
<evidence type="ECO:0000256" key="2">
    <source>
        <dbReference type="ARBA" id="ARBA00009500"/>
    </source>
</evidence>
<reference evidence="10" key="1">
    <citation type="submission" date="2020-08" db="EMBL/GenBank/DDBJ databases">
        <title>Chromosome-level assembly of Southern catfish (Silurus meridionalis) provides insights into visual adaptation to the nocturnal and benthic lifestyles.</title>
        <authorList>
            <person name="Zhang Y."/>
            <person name="Wang D."/>
            <person name="Peng Z."/>
        </authorList>
    </citation>
    <scope>NUCLEOTIDE SEQUENCE</scope>
    <source>
        <strain evidence="10">SWU-2019-XX</strain>
        <tissue evidence="10">Muscle</tissue>
    </source>
</reference>
<dbReference type="Gene3D" id="3.30.497.10">
    <property type="entry name" value="Antithrombin, subunit I, domain 2"/>
    <property type="match status" value="1"/>
</dbReference>
<evidence type="ECO:0000256" key="7">
    <source>
        <dbReference type="ARBA" id="ARBA00023180"/>
    </source>
</evidence>
<keyword evidence="4" id="KW-0646">Protease inhibitor</keyword>
<proteinExistence type="inferred from homology"/>
<keyword evidence="11" id="KW-1185">Reference proteome</keyword>
<dbReference type="PANTHER" id="PTHR11461">
    <property type="entry name" value="SERINE PROTEASE INHIBITOR, SERPIN"/>
    <property type="match status" value="1"/>
</dbReference>
<dbReference type="GO" id="GO:0004867">
    <property type="term" value="F:serine-type endopeptidase inhibitor activity"/>
    <property type="evidence" value="ECO:0007669"/>
    <property type="project" value="UniProtKB-KW"/>
</dbReference>
<dbReference type="InterPro" id="IPR000215">
    <property type="entry name" value="Serpin_fam"/>
</dbReference>
<gene>
    <name evidence="10" type="ORF">HF521_003968</name>
</gene>
<organism evidence="10 11">
    <name type="scientific">Silurus meridionalis</name>
    <name type="common">Southern catfish</name>
    <name type="synonym">Silurus soldatovi meridionalis</name>
    <dbReference type="NCBI Taxonomy" id="175797"/>
    <lineage>
        <taxon>Eukaryota</taxon>
        <taxon>Metazoa</taxon>
        <taxon>Chordata</taxon>
        <taxon>Craniata</taxon>
        <taxon>Vertebrata</taxon>
        <taxon>Euteleostomi</taxon>
        <taxon>Actinopterygii</taxon>
        <taxon>Neopterygii</taxon>
        <taxon>Teleostei</taxon>
        <taxon>Ostariophysi</taxon>
        <taxon>Siluriformes</taxon>
        <taxon>Siluridae</taxon>
        <taxon>Silurus</taxon>
    </lineage>
</organism>
<dbReference type="InterPro" id="IPR042178">
    <property type="entry name" value="Serpin_sf_1"/>
</dbReference>
<dbReference type="FunFam" id="3.30.497.10:FF:000005">
    <property type="entry name" value="serpin I2 isoform X1"/>
    <property type="match status" value="1"/>
</dbReference>
<comment type="subcellular location">
    <subcellularLocation>
        <location evidence="1">Secreted</location>
    </subcellularLocation>
</comment>
<dbReference type="InterPro" id="IPR036186">
    <property type="entry name" value="Serpin_sf"/>
</dbReference>
<dbReference type="InterPro" id="IPR042185">
    <property type="entry name" value="Serpin_sf_2"/>
</dbReference>
<dbReference type="Pfam" id="PF00079">
    <property type="entry name" value="Serpin"/>
    <property type="match status" value="1"/>
</dbReference>
<dbReference type="SUPFAM" id="SSF56574">
    <property type="entry name" value="Serpins"/>
    <property type="match status" value="1"/>
</dbReference>
<evidence type="ECO:0000313" key="11">
    <source>
        <dbReference type="Proteomes" id="UP000606274"/>
    </source>
</evidence>
<dbReference type="InterPro" id="IPR023796">
    <property type="entry name" value="Serpin_dom"/>
</dbReference>
<dbReference type="AlphaFoldDB" id="A0A8T0B305"/>
<protein>
    <recommendedName>
        <fullName evidence="9">Serpin domain-containing protein</fullName>
    </recommendedName>
</protein>
<keyword evidence="5" id="KW-0732">Signal</keyword>
<evidence type="ECO:0000313" key="10">
    <source>
        <dbReference type="EMBL" id="KAF7699226.1"/>
    </source>
</evidence>
<feature type="domain" description="Serpin" evidence="9">
    <location>
        <begin position="90"/>
        <end position="460"/>
    </location>
</feature>
<evidence type="ECO:0000256" key="3">
    <source>
        <dbReference type="ARBA" id="ARBA00022525"/>
    </source>
</evidence>
<comment type="similarity">
    <text evidence="2 8">Belongs to the serpin family.</text>
</comment>
<dbReference type="EMBL" id="JABFDY010000013">
    <property type="protein sequence ID" value="KAF7699226.1"/>
    <property type="molecule type" value="Genomic_DNA"/>
</dbReference>
<dbReference type="Proteomes" id="UP000606274">
    <property type="component" value="Unassembled WGS sequence"/>
</dbReference>
<dbReference type="PANTHER" id="PTHR11461:SF50">
    <property type="entry name" value="NEUROSERPIN"/>
    <property type="match status" value="1"/>
</dbReference>
<keyword evidence="3" id="KW-0964">Secreted</keyword>
<keyword evidence="6" id="KW-0722">Serine protease inhibitor</keyword>
<evidence type="ECO:0000256" key="8">
    <source>
        <dbReference type="RuleBase" id="RU000411"/>
    </source>
</evidence>
<sequence>MNERGWSYVEYVYFYRQQSEPPPASVRERERERERSRSVSITALTFLNRRSNPLSSTMLAVGLFVPLLLLRVGCCRATEVPEDASAEFWVRLYHQLQMAGVDDNIIFSPLSVALALGMVELGARGSSLQQIRQAVGYTNYREDEEFAFLKNLTQALIGDEAQYEVHLANSLFLQTGVHFSPEFLKLIKHYFHAKAETVDFNESAAVAQHINAWVQNHTANKIHDLVSAEDFSSLTRITLINTVYFRGSWKNQFRPENTRTFSFSKDDGSEVQTLMMYQQGDFYYGEFSDGSSEAGGVYQVLEMPYEGEDMSMMIVLPRQEVPLASLEPIIKASLIEDWANNVKKQKVEVYLPRFKVEQKIDLRDALQQLGIKNIFTKEADLSAMTAEIEEGKDLFIGKAVQKSYLEVTEEGAEGAAGSGMIALTRTMVLYPQVMADHPFFFIIRNRKTGSLLFMGRVMNPEVVDPFDPEFDSV</sequence>
<evidence type="ECO:0000256" key="1">
    <source>
        <dbReference type="ARBA" id="ARBA00004613"/>
    </source>
</evidence>
<evidence type="ECO:0000256" key="4">
    <source>
        <dbReference type="ARBA" id="ARBA00022690"/>
    </source>
</evidence>
<comment type="caution">
    <text evidence="10">The sequence shown here is derived from an EMBL/GenBank/DDBJ whole genome shotgun (WGS) entry which is preliminary data.</text>
</comment>
<dbReference type="GO" id="GO:0005615">
    <property type="term" value="C:extracellular space"/>
    <property type="evidence" value="ECO:0007669"/>
    <property type="project" value="InterPro"/>
</dbReference>
<evidence type="ECO:0000256" key="5">
    <source>
        <dbReference type="ARBA" id="ARBA00022729"/>
    </source>
</evidence>
<keyword evidence="7" id="KW-0325">Glycoprotein</keyword>
<dbReference type="Gene3D" id="2.30.39.10">
    <property type="entry name" value="Alpha-1-antitrypsin, domain 1"/>
    <property type="match status" value="1"/>
</dbReference>
<dbReference type="PROSITE" id="PS00284">
    <property type="entry name" value="SERPIN"/>
    <property type="match status" value="1"/>
</dbReference>
<evidence type="ECO:0000259" key="9">
    <source>
        <dbReference type="SMART" id="SM00093"/>
    </source>
</evidence>
<accession>A0A8T0B305</accession>